<keyword evidence="3" id="KW-1185">Reference proteome</keyword>
<dbReference type="Proteomes" id="UP001140094">
    <property type="component" value="Unassembled WGS sequence"/>
</dbReference>
<gene>
    <name evidence="2" type="ORF">H4R20_006902</name>
</gene>
<evidence type="ECO:0000313" key="3">
    <source>
        <dbReference type="Proteomes" id="UP001140094"/>
    </source>
</evidence>
<dbReference type="OrthoDB" id="5596480at2759"/>
<accession>A0A9W8LPD8</accession>
<reference evidence="2" key="1">
    <citation type="submission" date="2022-07" db="EMBL/GenBank/DDBJ databases">
        <title>Phylogenomic reconstructions and comparative analyses of Kickxellomycotina fungi.</title>
        <authorList>
            <person name="Reynolds N.K."/>
            <person name="Stajich J.E."/>
            <person name="Barry K."/>
            <person name="Grigoriev I.V."/>
            <person name="Crous P."/>
            <person name="Smith M.E."/>
        </authorList>
    </citation>
    <scope>NUCLEOTIDE SEQUENCE</scope>
    <source>
        <strain evidence="2">NRRL 1565</strain>
    </source>
</reference>
<name>A0A9W8LPD8_9FUNG</name>
<comment type="caution">
    <text evidence="2">The sequence shown here is derived from an EMBL/GenBank/DDBJ whole genome shotgun (WGS) entry which is preliminary data.</text>
</comment>
<organism evidence="2 3">
    <name type="scientific">Coemansia guatemalensis</name>
    <dbReference type="NCBI Taxonomy" id="2761395"/>
    <lineage>
        <taxon>Eukaryota</taxon>
        <taxon>Fungi</taxon>
        <taxon>Fungi incertae sedis</taxon>
        <taxon>Zoopagomycota</taxon>
        <taxon>Kickxellomycotina</taxon>
        <taxon>Kickxellomycetes</taxon>
        <taxon>Kickxellales</taxon>
        <taxon>Kickxellaceae</taxon>
        <taxon>Coemansia</taxon>
    </lineage>
</organism>
<dbReference type="AlphaFoldDB" id="A0A9W8LPD8"/>
<evidence type="ECO:0000313" key="2">
    <source>
        <dbReference type="EMBL" id="KAJ2791138.1"/>
    </source>
</evidence>
<feature type="non-terminal residue" evidence="2">
    <location>
        <position position="1"/>
    </location>
</feature>
<dbReference type="EMBL" id="JANBUO010003378">
    <property type="protein sequence ID" value="KAJ2791138.1"/>
    <property type="molecule type" value="Genomic_DNA"/>
</dbReference>
<evidence type="ECO:0000256" key="1">
    <source>
        <dbReference type="SAM" id="MobiDB-lite"/>
    </source>
</evidence>
<protein>
    <submittedName>
        <fullName evidence="2">Uncharacterized protein</fullName>
    </submittedName>
</protein>
<sequence>PPEILAQADKALQWTADAEVGDFIRHSHFALELTEEQKETLCSANVRFCLSDANTVHALAPFAVFSGYSFVVDLVWENKHWAYFDTRRVHGSFPKNVDGDLAAELSETIAGAAAAFDSRRAVDSKSDASDDDSYWSQFPQPDTKPSAVVDQKQSSEADDYWAMYDQPNIEHDEDANIQAAPSKVPDSAPQTASGTSRLVFESVRHALAAAATAARAVEMSEAEFLQLALAQYSQTH</sequence>
<proteinExistence type="predicted"/>
<feature type="region of interest" description="Disordered" evidence="1">
    <location>
        <begin position="122"/>
        <end position="152"/>
    </location>
</feature>